<dbReference type="Gene3D" id="3.40.140.120">
    <property type="match status" value="1"/>
</dbReference>
<dbReference type="Gene3D" id="1.20.1270.210">
    <property type="match status" value="1"/>
</dbReference>
<accession>A0A1M6GQX3</accession>
<dbReference type="InterPro" id="IPR006427">
    <property type="entry name" value="Portal_HK97"/>
</dbReference>
<dbReference type="InterPro" id="IPR006944">
    <property type="entry name" value="Phage/GTA_portal"/>
</dbReference>
<evidence type="ECO:0000313" key="1">
    <source>
        <dbReference type="EMBL" id="SHJ12355.1"/>
    </source>
</evidence>
<reference evidence="1 2" key="1">
    <citation type="submission" date="2016-11" db="EMBL/GenBank/DDBJ databases">
        <authorList>
            <person name="Varghese N."/>
            <person name="Submissions S."/>
        </authorList>
    </citation>
    <scope>NUCLEOTIDE SEQUENCE [LARGE SCALE GENOMIC DNA]</scope>
    <source>
        <strain evidence="1 2">DSM 15287</strain>
    </source>
</reference>
<keyword evidence="2" id="KW-1185">Reference proteome</keyword>
<gene>
    <name evidence="1" type="ORF">SAMN02745170_01791</name>
</gene>
<dbReference type="Proteomes" id="UP000322917">
    <property type="component" value="Unassembled WGS sequence"/>
</dbReference>
<evidence type="ECO:0000313" key="2">
    <source>
        <dbReference type="Proteomes" id="UP000322917"/>
    </source>
</evidence>
<protein>
    <submittedName>
        <fullName evidence="1">Phage portal protein, HK97 family</fullName>
    </submittedName>
</protein>
<name>A0A1M6GQX3_9FIRM</name>
<organism evidence="1 2">
    <name type="scientific">Propionispora hippei DSM 15287</name>
    <dbReference type="NCBI Taxonomy" id="1123003"/>
    <lineage>
        <taxon>Bacteria</taxon>
        <taxon>Bacillati</taxon>
        <taxon>Bacillota</taxon>
        <taxon>Negativicutes</taxon>
        <taxon>Selenomonadales</taxon>
        <taxon>Sporomusaceae</taxon>
        <taxon>Propionispora</taxon>
    </lineage>
</organism>
<sequence length="412" mass="46573">MKIPFISRLFQTRASPQNSFWGSSYSFFFGASSSGQTVNERTALQTTAVYACVRILAETIASLPFHTYRYTTNGKEKAMDHQIYYLLHSEPNPEMTSFVFRETLMGHLLLWGNAYAQIIRDGRGRVVSLYPLLPNKMLVNRNDQGILYYQYEKDGQTFLLRNYEVLHIPGLGFDGLIGYSPIAMAKNAIGMAIATEEYGAKFFANGANPGGVLEHPGVVKDPARIRESWNAVYQGSSNAHRVAVLEEGMKFQSIGIPPEQAQFLETRKFQINEIARIFRIPPHMIGDLEKSSFSNIEQQSLEFVMYTLDPWVVRWEEAIQRALFSESEKRQYFVKFNVDGLLRGDYQSRMNGYAVGRQNGWLSSNDIRELENLNRIPAELGGDLYLINGNMTKLADAGAFAQKNAKGMEGSK</sequence>
<dbReference type="AlphaFoldDB" id="A0A1M6GQX3"/>
<dbReference type="EMBL" id="FQZD01000012">
    <property type="protein sequence ID" value="SHJ12355.1"/>
    <property type="molecule type" value="Genomic_DNA"/>
</dbReference>
<dbReference type="Pfam" id="PF04860">
    <property type="entry name" value="Phage_portal"/>
    <property type="match status" value="1"/>
</dbReference>
<dbReference type="Gene3D" id="3.30.1120.70">
    <property type="match status" value="1"/>
</dbReference>
<dbReference type="NCBIfam" id="TIGR01537">
    <property type="entry name" value="portal_HK97"/>
    <property type="match status" value="1"/>
</dbReference>
<proteinExistence type="predicted"/>